<keyword evidence="7" id="KW-0539">Nucleus</keyword>
<evidence type="ECO:0000256" key="8">
    <source>
        <dbReference type="PROSITE-ProRule" id="PRU00042"/>
    </source>
</evidence>
<dbReference type="CDD" id="cd06144">
    <property type="entry name" value="REX4_like"/>
    <property type="match status" value="1"/>
</dbReference>
<comment type="similarity">
    <text evidence="2">Belongs to the REXO4 family.</text>
</comment>
<keyword evidence="8" id="KW-0479">Metal-binding</keyword>
<gene>
    <name evidence="10" type="ORF">CSSPTR1EN2_LOCUS18122</name>
</gene>
<evidence type="ECO:0000256" key="4">
    <source>
        <dbReference type="ARBA" id="ARBA00022722"/>
    </source>
</evidence>
<name>A0ABP0USU6_9BRYO</name>
<evidence type="ECO:0000313" key="11">
    <source>
        <dbReference type="Proteomes" id="UP001497512"/>
    </source>
</evidence>
<feature type="domain" description="C2H2-type" evidence="9">
    <location>
        <begin position="9"/>
        <end position="38"/>
    </location>
</feature>
<evidence type="ECO:0000256" key="1">
    <source>
        <dbReference type="ARBA" id="ARBA00004123"/>
    </source>
</evidence>
<keyword evidence="5" id="KW-0378">Hydrolase</keyword>
<dbReference type="InterPro" id="IPR037431">
    <property type="entry name" value="REX4_DEDDh_dom"/>
</dbReference>
<evidence type="ECO:0000256" key="6">
    <source>
        <dbReference type="ARBA" id="ARBA00022839"/>
    </source>
</evidence>
<dbReference type="PANTHER" id="PTHR12801:SF123">
    <property type="entry name" value="RNA EXONUCLEASE 4"/>
    <property type="match status" value="1"/>
</dbReference>
<evidence type="ECO:0000256" key="5">
    <source>
        <dbReference type="ARBA" id="ARBA00022801"/>
    </source>
</evidence>
<evidence type="ECO:0000256" key="3">
    <source>
        <dbReference type="ARBA" id="ARBA00016937"/>
    </source>
</evidence>
<dbReference type="EMBL" id="OZ019897">
    <property type="protein sequence ID" value="CAK9226204.1"/>
    <property type="molecule type" value="Genomic_DNA"/>
</dbReference>
<keyword evidence="11" id="KW-1185">Reference proteome</keyword>
<keyword evidence="8" id="KW-0862">Zinc</keyword>
<protein>
    <recommendedName>
        <fullName evidence="3">RNA exonuclease 4</fullName>
    </recommendedName>
</protein>
<evidence type="ECO:0000259" key="9">
    <source>
        <dbReference type="PROSITE" id="PS50157"/>
    </source>
</evidence>
<dbReference type="SUPFAM" id="SSF53098">
    <property type="entry name" value="Ribonuclease H-like"/>
    <property type="match status" value="1"/>
</dbReference>
<dbReference type="Proteomes" id="UP001497512">
    <property type="component" value="Chromosome 5"/>
</dbReference>
<dbReference type="InterPro" id="IPR012337">
    <property type="entry name" value="RNaseH-like_sf"/>
</dbReference>
<keyword evidence="4" id="KW-0540">Nuclease</keyword>
<evidence type="ECO:0000256" key="7">
    <source>
        <dbReference type="ARBA" id="ARBA00023242"/>
    </source>
</evidence>
<dbReference type="PANTHER" id="PTHR12801">
    <property type="entry name" value="RNA EXONUCLEASE REXO1 / RECO3 FAMILY MEMBER-RELATED"/>
    <property type="match status" value="1"/>
</dbReference>
<dbReference type="SMART" id="SM00479">
    <property type="entry name" value="EXOIII"/>
    <property type="match status" value="1"/>
</dbReference>
<dbReference type="InterPro" id="IPR013087">
    <property type="entry name" value="Znf_C2H2_type"/>
</dbReference>
<organism evidence="10 11">
    <name type="scientific">Sphagnum troendelagicum</name>
    <dbReference type="NCBI Taxonomy" id="128251"/>
    <lineage>
        <taxon>Eukaryota</taxon>
        <taxon>Viridiplantae</taxon>
        <taxon>Streptophyta</taxon>
        <taxon>Embryophyta</taxon>
        <taxon>Bryophyta</taxon>
        <taxon>Sphagnophytina</taxon>
        <taxon>Sphagnopsida</taxon>
        <taxon>Sphagnales</taxon>
        <taxon>Sphagnaceae</taxon>
        <taxon>Sphagnum</taxon>
    </lineage>
</organism>
<evidence type="ECO:0000256" key="2">
    <source>
        <dbReference type="ARBA" id="ARBA00010489"/>
    </source>
</evidence>
<keyword evidence="8" id="KW-0863">Zinc-finger</keyword>
<evidence type="ECO:0000313" key="10">
    <source>
        <dbReference type="EMBL" id="CAK9226204.1"/>
    </source>
</evidence>
<dbReference type="InterPro" id="IPR047021">
    <property type="entry name" value="REXO1/3/4-like"/>
</dbReference>
<dbReference type="InterPro" id="IPR013520">
    <property type="entry name" value="Ribonucl_H"/>
</dbReference>
<proteinExistence type="inferred from homology"/>
<accession>A0ABP0USU6</accession>
<dbReference type="Pfam" id="PF00929">
    <property type="entry name" value="RNase_T"/>
    <property type="match status" value="1"/>
</dbReference>
<dbReference type="PROSITE" id="PS00028">
    <property type="entry name" value="ZINC_FINGER_C2H2_1"/>
    <property type="match status" value="1"/>
</dbReference>
<reference evidence="10" key="1">
    <citation type="submission" date="2024-02" db="EMBL/GenBank/DDBJ databases">
        <authorList>
            <consortium name="ELIXIR-Norway"/>
            <consortium name="Elixir Norway"/>
        </authorList>
    </citation>
    <scope>NUCLEOTIDE SEQUENCE</scope>
</reference>
<dbReference type="PROSITE" id="PS50157">
    <property type="entry name" value="ZINC_FINGER_C2H2_2"/>
    <property type="match status" value="1"/>
</dbReference>
<dbReference type="Gene3D" id="3.30.420.10">
    <property type="entry name" value="Ribonuclease H-like superfamily/Ribonuclease H"/>
    <property type="match status" value="1"/>
</dbReference>
<sequence length="354" mass="39962">MMLLHSSRKVCSACFKQFSSRQHLLQHLEKAGHSEHEPQCGVCHKHCPCYESLREHLLGRLAKKDCANEFAKRGCIYCLEFMKSEDSLTDHCIQCQYVDASPIGQILVPLDDTLENSFTPPKGSCNANSVLMPSISRLPASQAVAMDCEMVGGGKDGSVDLCARVCLVDEYESVLLDTYVQPFLPVTDYRFEITGIEAANLQNAMPFKHVRYRVNAILGSVRLLVGHDLRHDLACLHLDYPPHLIRDTATYQPLLKTSGFSHKLRFLTETYLGYHIQDGHSHVPSEDAVAAMRLYLRMRSIRHARLPSYIGELSSQLEHHVEISSSFTPLRLSESHYYCWCLDIKHNAPGHVEP</sequence>
<comment type="subcellular location">
    <subcellularLocation>
        <location evidence="1">Nucleus</location>
    </subcellularLocation>
</comment>
<dbReference type="InterPro" id="IPR036397">
    <property type="entry name" value="RNaseH_sf"/>
</dbReference>
<keyword evidence="6" id="KW-0269">Exonuclease</keyword>